<dbReference type="AlphaFoldDB" id="A0A1B7MNI6"/>
<evidence type="ECO:0000313" key="1">
    <source>
        <dbReference type="EMBL" id="OAX34156.1"/>
    </source>
</evidence>
<gene>
    <name evidence="1" type="ORF">K503DRAFT_869108</name>
</gene>
<name>A0A1B7MNI6_9AGAM</name>
<organism evidence="1 2">
    <name type="scientific">Rhizopogon vinicolor AM-OR11-026</name>
    <dbReference type="NCBI Taxonomy" id="1314800"/>
    <lineage>
        <taxon>Eukaryota</taxon>
        <taxon>Fungi</taxon>
        <taxon>Dikarya</taxon>
        <taxon>Basidiomycota</taxon>
        <taxon>Agaricomycotina</taxon>
        <taxon>Agaricomycetes</taxon>
        <taxon>Agaricomycetidae</taxon>
        <taxon>Boletales</taxon>
        <taxon>Suillineae</taxon>
        <taxon>Rhizopogonaceae</taxon>
        <taxon>Rhizopogon</taxon>
    </lineage>
</organism>
<protein>
    <submittedName>
        <fullName evidence="1">Uncharacterized protein</fullName>
    </submittedName>
</protein>
<evidence type="ECO:0000313" key="2">
    <source>
        <dbReference type="Proteomes" id="UP000092154"/>
    </source>
</evidence>
<proteinExistence type="predicted"/>
<keyword evidence="2" id="KW-1185">Reference proteome</keyword>
<dbReference type="Proteomes" id="UP000092154">
    <property type="component" value="Unassembled WGS sequence"/>
</dbReference>
<reference evidence="1 2" key="1">
    <citation type="submission" date="2016-06" db="EMBL/GenBank/DDBJ databases">
        <title>Comparative genomics of the ectomycorrhizal sister species Rhizopogon vinicolor and Rhizopogon vesiculosus (Basidiomycota: Boletales) reveals a divergence of the mating type B locus.</title>
        <authorList>
            <consortium name="DOE Joint Genome Institute"/>
            <person name="Mujic A.B."/>
            <person name="Kuo A."/>
            <person name="Tritt A."/>
            <person name="Lipzen A."/>
            <person name="Chen C."/>
            <person name="Johnson J."/>
            <person name="Sharma A."/>
            <person name="Barry K."/>
            <person name="Grigoriev I.V."/>
            <person name="Spatafora J.W."/>
        </authorList>
    </citation>
    <scope>NUCLEOTIDE SEQUENCE [LARGE SCALE GENOMIC DNA]</scope>
    <source>
        <strain evidence="1 2">AM-OR11-026</strain>
    </source>
</reference>
<dbReference type="EMBL" id="KV448651">
    <property type="protein sequence ID" value="OAX34156.1"/>
    <property type="molecule type" value="Genomic_DNA"/>
</dbReference>
<dbReference type="InParanoid" id="A0A1B7MNI6"/>
<sequence length="238" mass="27097">MQSGRKWLELRSGQEWLQTLGGQEWLQTLGGRKWLQTLGGREWLQTQSGREWLQTPHGQAWRLTPAASIWVQMEEFSSTVEAVSKFMIIPEAALLAAFQVIQQFTSLPDFLMLPAFLAFTIQSFTSASPQACLPVDIEIIHSIKAFASFANEARERSWSTSDALSYACQNWAIHLSQAPNSWDDMLNYIFKVFWDHHLPSWLERQWCLKGLQSCVVVLSEGQKLAKDHLLQVSGNSLI</sequence>
<accession>A0A1B7MNI6</accession>
<dbReference type="OrthoDB" id="4760524at2759"/>